<feature type="domain" description="AB hydrolase-1" evidence="2">
    <location>
        <begin position="37"/>
        <end position="141"/>
    </location>
</feature>
<sequence length="291" mass="32813">MQYSDDELLKSLPGFQNNYVEVNGIKLHYVEGGKGQPLVLLPGWPETWWAYHKIMPALAENYRVIVVDIRGMGSSDKPADGYDKKSMAGDILELVKKLGYEKINIGGHDIGAHVAFSFAANFPAQTAKLILLDTPHPDPQMYQLPMVPILGATFVYPWWLAFNQIKELPEQLLEGRMYIVIDWIFKTLLKNPVSINEFDKAVYAFAYDSNDGIRASNGWYQAFPQDIADSKSYSKLTLPVLGIGASGYEMLQNSLPGYITDLKLVKIEDSGHFILAEKPEEIVNYIRDFLE</sequence>
<name>A0A327SYZ0_9SPHI</name>
<evidence type="ECO:0000313" key="3">
    <source>
        <dbReference type="EMBL" id="RAJ33064.1"/>
    </source>
</evidence>
<dbReference type="AlphaFoldDB" id="A0A327SYZ0"/>
<dbReference type="PRINTS" id="PR00111">
    <property type="entry name" value="ABHYDROLASE"/>
</dbReference>
<accession>A0A327SYZ0</accession>
<dbReference type="RefSeq" id="WP_111633301.1">
    <property type="nucleotide sequence ID" value="NZ_QLLR01000005.1"/>
</dbReference>
<dbReference type="PANTHER" id="PTHR43329">
    <property type="entry name" value="EPOXIDE HYDROLASE"/>
    <property type="match status" value="1"/>
</dbReference>
<evidence type="ECO:0000313" key="4">
    <source>
        <dbReference type="Proteomes" id="UP000249754"/>
    </source>
</evidence>
<dbReference type="InterPro" id="IPR000639">
    <property type="entry name" value="Epox_hydrolase-like"/>
</dbReference>
<dbReference type="InterPro" id="IPR029058">
    <property type="entry name" value="AB_hydrolase_fold"/>
</dbReference>
<dbReference type="OrthoDB" id="9773293at2"/>
<dbReference type="Gene3D" id="3.40.50.1820">
    <property type="entry name" value="alpha/beta hydrolase"/>
    <property type="match status" value="1"/>
</dbReference>
<proteinExistence type="predicted"/>
<dbReference type="Proteomes" id="UP000249754">
    <property type="component" value="Unassembled WGS sequence"/>
</dbReference>
<keyword evidence="1" id="KW-0378">Hydrolase</keyword>
<evidence type="ECO:0000256" key="1">
    <source>
        <dbReference type="ARBA" id="ARBA00022801"/>
    </source>
</evidence>
<dbReference type="SUPFAM" id="SSF53474">
    <property type="entry name" value="alpha/beta-Hydrolases"/>
    <property type="match status" value="1"/>
</dbReference>
<gene>
    <name evidence="3" type="ORF">LY11_01754</name>
</gene>
<dbReference type="InterPro" id="IPR000073">
    <property type="entry name" value="AB_hydrolase_1"/>
</dbReference>
<organism evidence="3 4">
    <name type="scientific">Pedobacter cryoconitis</name>
    <dbReference type="NCBI Taxonomy" id="188932"/>
    <lineage>
        <taxon>Bacteria</taxon>
        <taxon>Pseudomonadati</taxon>
        <taxon>Bacteroidota</taxon>
        <taxon>Sphingobacteriia</taxon>
        <taxon>Sphingobacteriales</taxon>
        <taxon>Sphingobacteriaceae</taxon>
        <taxon>Pedobacter</taxon>
    </lineage>
</organism>
<comment type="caution">
    <text evidence="3">The sequence shown here is derived from an EMBL/GenBank/DDBJ whole genome shotgun (WGS) entry which is preliminary data.</text>
</comment>
<reference evidence="3 4" key="1">
    <citation type="submission" date="2018-06" db="EMBL/GenBank/DDBJ databases">
        <title>Genomic Encyclopedia of Archaeal and Bacterial Type Strains, Phase II (KMG-II): from individual species to whole genera.</title>
        <authorList>
            <person name="Goeker M."/>
        </authorList>
    </citation>
    <scope>NUCLEOTIDE SEQUENCE [LARGE SCALE GENOMIC DNA]</scope>
    <source>
        <strain evidence="3 4">DSM 14825</strain>
    </source>
</reference>
<dbReference type="Pfam" id="PF00561">
    <property type="entry name" value="Abhydrolase_1"/>
    <property type="match status" value="1"/>
</dbReference>
<dbReference type="GO" id="GO:0016787">
    <property type="term" value="F:hydrolase activity"/>
    <property type="evidence" value="ECO:0007669"/>
    <property type="project" value="UniProtKB-KW"/>
</dbReference>
<dbReference type="EMBL" id="QLLR01000005">
    <property type="protein sequence ID" value="RAJ33064.1"/>
    <property type="molecule type" value="Genomic_DNA"/>
</dbReference>
<dbReference type="PRINTS" id="PR00412">
    <property type="entry name" value="EPOXHYDRLASE"/>
</dbReference>
<protein>
    <submittedName>
        <fullName evidence="3">Pimeloyl-ACP methyl ester carboxylesterase</fullName>
    </submittedName>
</protein>
<evidence type="ECO:0000259" key="2">
    <source>
        <dbReference type="Pfam" id="PF00561"/>
    </source>
</evidence>